<reference evidence="1" key="1">
    <citation type="journal article" date="2021" name="Environ. Microbiol.">
        <title>Gene family expansions and transcriptome signatures uncover fungal adaptations to wood decay.</title>
        <authorList>
            <person name="Hage H."/>
            <person name="Miyauchi S."/>
            <person name="Viragh M."/>
            <person name="Drula E."/>
            <person name="Min B."/>
            <person name="Chaduli D."/>
            <person name="Navarro D."/>
            <person name="Favel A."/>
            <person name="Norest M."/>
            <person name="Lesage-Meessen L."/>
            <person name="Balint B."/>
            <person name="Merenyi Z."/>
            <person name="de Eugenio L."/>
            <person name="Morin E."/>
            <person name="Martinez A.T."/>
            <person name="Baldrian P."/>
            <person name="Stursova M."/>
            <person name="Martinez M.J."/>
            <person name="Novotny C."/>
            <person name="Magnuson J.K."/>
            <person name="Spatafora J.W."/>
            <person name="Maurice S."/>
            <person name="Pangilinan J."/>
            <person name="Andreopoulos W."/>
            <person name="LaButti K."/>
            <person name="Hundley H."/>
            <person name="Na H."/>
            <person name="Kuo A."/>
            <person name="Barry K."/>
            <person name="Lipzen A."/>
            <person name="Henrissat B."/>
            <person name="Riley R."/>
            <person name="Ahrendt S."/>
            <person name="Nagy L.G."/>
            <person name="Grigoriev I.V."/>
            <person name="Martin F."/>
            <person name="Rosso M.N."/>
        </authorList>
    </citation>
    <scope>NUCLEOTIDE SEQUENCE</scope>
    <source>
        <strain evidence="1">CBS 384.51</strain>
    </source>
</reference>
<dbReference type="Proteomes" id="UP001055072">
    <property type="component" value="Unassembled WGS sequence"/>
</dbReference>
<gene>
    <name evidence="1" type="ORF">BDY19DRAFT_891099</name>
</gene>
<keyword evidence="2" id="KW-1185">Reference proteome</keyword>
<organism evidence="1 2">
    <name type="scientific">Irpex rosettiformis</name>
    <dbReference type="NCBI Taxonomy" id="378272"/>
    <lineage>
        <taxon>Eukaryota</taxon>
        <taxon>Fungi</taxon>
        <taxon>Dikarya</taxon>
        <taxon>Basidiomycota</taxon>
        <taxon>Agaricomycotina</taxon>
        <taxon>Agaricomycetes</taxon>
        <taxon>Polyporales</taxon>
        <taxon>Irpicaceae</taxon>
        <taxon>Irpex</taxon>
    </lineage>
</organism>
<evidence type="ECO:0000313" key="1">
    <source>
        <dbReference type="EMBL" id="KAI0088485.1"/>
    </source>
</evidence>
<sequence length="1240" mass="137093">MASPPASSSSNKLLNAYQLGDSLGKGAFGQVYRALNWATGETVAIKEIQLSNIPKGEIGQIMSEIDLLKNLNHPNIVKYKGFEKTRDYLYIILEFCENGSLHNICKKFGKFPEQLVAVYISQVLEGLVYLHDQGVIHRDIKGANILTNKDGCVKLADFGVARDAATGVRDTEVVGSPYWMAPEVIEQSGATTASDVWSVGCTVIELLEGKPPYHFLEPMPALFRIVQDDCPPIPEGASPVVKDFLYHCFQKDCNLRVSAKKLLRHPWMASVRKQLSNQQPAAGPERRPLSNYNYDEAVLKVQEWNEALKSPSKPNKYPQRRPPSINDGRNTPPLQPLDLGVSMSSSFTSSSSGPKASNPAAARTGPVPALGHIREQLPLPFILQQPEEQTDNWDDDFEEGPSLNKLHGAEKLSTEEDKHFVDNAQTIRPGRSPANAPSALPVAQAPAAAINPIAEDFDDFDFDDDVLEEKVADFKLKTSSKRGLFHPDDIKTVGIAPPSPGPKTAPLPLLAHRRSRPILNPFGPSSPPLGLGSPRMHARSSSFAGTNRSSSQDAKRVYSQPEIRKYAEDDDEDYDDIFGKPNGTVQHPIQTLQLNTRLSNKSWLGDEDDEEDPFAEIDEGFAEEDLESNLQRDKYARLCSQVNQLIDELTPSAPDFQLRDACEQLLTIITETPDMQSQLVSAHGMLAIMEVLESRTSRDVNLKLLEIVNTLVTADTGFLESFCLIGGIPVMMGFTSKKYPSECRLEASHFIRLLCHTSVLTLQMFISCRGLKVLVDLLDEDYTEQMDLVVHALNGICSVFELQSPTTKNDFCRMFIREGLLDPLSSALLNVMTSHGEIADEMNTKLIQIILVFCQVSQSDIHVRNALGTRKVVRRLLRACELLAPEYLVHMLKAVKHLSMSPTLLEVLQNANAIDILVKILDEQSSGPHSAEMSNHVFQTCYNLCRLNKSRQEEAAQAGIIPSLKRVIEASSPLKQFALPILCDLASAGKSCRILLWQHEGLSLYLKLLDDPYFQVSAIEAILSWLQDETAKIEDELLKPTSLDALLKCFVSAKGVSFENLLDPFLKICRLSNLVTLGVAKSQFFKRIIDKLNSSSKAVVRLNLLKILRTVCDAHPNRALLVERFGIYDIVVKLSQEDGAVLVKELAREILPTLAPAIKPLSGSRLTRGIDTPKSAIAPKKLKSQRTVSESSASPAIFSNGSGTGHIRASSRNIGNSAASRIARQTSHDVRYTRDQPDRL</sequence>
<proteinExistence type="predicted"/>
<evidence type="ECO:0000313" key="2">
    <source>
        <dbReference type="Proteomes" id="UP001055072"/>
    </source>
</evidence>
<dbReference type="EMBL" id="MU274913">
    <property type="protein sequence ID" value="KAI0088485.1"/>
    <property type="molecule type" value="Genomic_DNA"/>
</dbReference>
<name>A0ACB8U2I7_9APHY</name>
<protein>
    <submittedName>
        <fullName evidence="1">Kinase-like protein</fullName>
    </submittedName>
</protein>
<comment type="caution">
    <text evidence="1">The sequence shown here is derived from an EMBL/GenBank/DDBJ whole genome shotgun (WGS) entry which is preliminary data.</text>
</comment>
<accession>A0ACB8U2I7</accession>